<dbReference type="AlphaFoldDB" id="A0A7J6WFG3"/>
<dbReference type="Proteomes" id="UP000554482">
    <property type="component" value="Unassembled WGS sequence"/>
</dbReference>
<comment type="caution">
    <text evidence="2">The sequence shown here is derived from an EMBL/GenBank/DDBJ whole genome shotgun (WGS) entry which is preliminary data.</text>
</comment>
<feature type="non-terminal residue" evidence="2">
    <location>
        <position position="1"/>
    </location>
</feature>
<evidence type="ECO:0000256" key="1">
    <source>
        <dbReference type="SAM" id="MobiDB-lite"/>
    </source>
</evidence>
<evidence type="ECO:0000313" key="2">
    <source>
        <dbReference type="EMBL" id="KAF5195588.1"/>
    </source>
</evidence>
<feature type="non-terminal residue" evidence="2">
    <location>
        <position position="240"/>
    </location>
</feature>
<proteinExistence type="predicted"/>
<feature type="region of interest" description="Disordered" evidence="1">
    <location>
        <begin position="1"/>
        <end position="20"/>
    </location>
</feature>
<reference evidence="2 3" key="1">
    <citation type="submission" date="2020-06" db="EMBL/GenBank/DDBJ databases">
        <title>Transcriptomic and genomic resources for Thalictrum thalictroides and T. hernandezii: Facilitating candidate gene discovery in an emerging model plant lineage.</title>
        <authorList>
            <person name="Arias T."/>
            <person name="Riano-Pachon D.M."/>
            <person name="Di Stilio V.S."/>
        </authorList>
    </citation>
    <scope>NUCLEOTIDE SEQUENCE [LARGE SCALE GENOMIC DNA]</scope>
    <source>
        <strain evidence="3">cv. WT478/WT964</strain>
        <tissue evidence="2">Leaves</tissue>
    </source>
</reference>
<accession>A0A7J6WFG3</accession>
<protein>
    <submittedName>
        <fullName evidence="2">Uncharacterized protein</fullName>
    </submittedName>
</protein>
<organism evidence="2 3">
    <name type="scientific">Thalictrum thalictroides</name>
    <name type="common">Rue-anemone</name>
    <name type="synonym">Anemone thalictroides</name>
    <dbReference type="NCBI Taxonomy" id="46969"/>
    <lineage>
        <taxon>Eukaryota</taxon>
        <taxon>Viridiplantae</taxon>
        <taxon>Streptophyta</taxon>
        <taxon>Embryophyta</taxon>
        <taxon>Tracheophyta</taxon>
        <taxon>Spermatophyta</taxon>
        <taxon>Magnoliopsida</taxon>
        <taxon>Ranunculales</taxon>
        <taxon>Ranunculaceae</taxon>
        <taxon>Thalictroideae</taxon>
        <taxon>Thalictrum</taxon>
    </lineage>
</organism>
<keyword evidence="3" id="KW-1185">Reference proteome</keyword>
<sequence>KVTPLWQARTDDAGPSCVRDSDRVEIQPHILKEVEISNEKEVVEWSTPPTSPTRVPIAQGKAKDKVIPANRFSSLQDLDEEEDGSEAEFHETSLVIYKEPLLEKIVVETQYAEAAQFPKVNKCNVYMPEVALVDPLQLMEADMNQAGDDVNVIVFLVKKYNQVVEVLLPATYSLMVVGDENMDSLEIDSIQLETEEFDEALETDSESLERFRREQEMYEALVTEKDEDYVIDQGSEEEVE</sequence>
<name>A0A7J6WFG3_THATH</name>
<dbReference type="EMBL" id="JABWDY010017102">
    <property type="protein sequence ID" value="KAF5195588.1"/>
    <property type="molecule type" value="Genomic_DNA"/>
</dbReference>
<gene>
    <name evidence="2" type="ORF">FRX31_014825</name>
</gene>
<evidence type="ECO:0000313" key="3">
    <source>
        <dbReference type="Proteomes" id="UP000554482"/>
    </source>
</evidence>